<name>A0A8S5Q507_9CAUD</name>
<dbReference type="EMBL" id="BK015575">
    <property type="protein sequence ID" value="DAE14120.1"/>
    <property type="molecule type" value="Genomic_DNA"/>
</dbReference>
<organism evidence="1">
    <name type="scientific">Caudovirales sp. ctlwr10</name>
    <dbReference type="NCBI Taxonomy" id="2825771"/>
    <lineage>
        <taxon>Viruses</taxon>
        <taxon>Duplodnaviria</taxon>
        <taxon>Heunggongvirae</taxon>
        <taxon>Uroviricota</taxon>
        <taxon>Caudoviricetes</taxon>
    </lineage>
</organism>
<reference evidence="1" key="1">
    <citation type="journal article" date="2021" name="Proc. Natl. Acad. Sci. U.S.A.">
        <title>A Catalog of Tens of Thousands of Viruses from Human Metagenomes Reveals Hidden Associations with Chronic Diseases.</title>
        <authorList>
            <person name="Tisza M.J."/>
            <person name="Buck C.B."/>
        </authorList>
    </citation>
    <scope>NUCLEOTIDE SEQUENCE</scope>
    <source>
        <strain evidence="1">Ctlwr10</strain>
    </source>
</reference>
<sequence length="30" mass="3385">MRGFLFCAALAARYAVFIFAHCFSRAFALL</sequence>
<proteinExistence type="predicted"/>
<protein>
    <submittedName>
        <fullName evidence="1">Uncharacterized protein</fullName>
    </submittedName>
</protein>
<accession>A0A8S5Q507</accession>
<evidence type="ECO:0000313" key="1">
    <source>
        <dbReference type="EMBL" id="DAE14120.1"/>
    </source>
</evidence>